<evidence type="ECO:0000256" key="1">
    <source>
        <dbReference type="SAM" id="MobiDB-lite"/>
    </source>
</evidence>
<feature type="compositionally biased region" description="Low complexity" evidence="1">
    <location>
        <begin position="413"/>
        <end position="431"/>
    </location>
</feature>
<evidence type="ECO:0000313" key="3">
    <source>
        <dbReference type="Proteomes" id="UP000037460"/>
    </source>
</evidence>
<feature type="compositionally biased region" description="Basic residues" evidence="1">
    <location>
        <begin position="465"/>
        <end position="474"/>
    </location>
</feature>
<feature type="compositionally biased region" description="Low complexity" evidence="1">
    <location>
        <begin position="182"/>
        <end position="191"/>
    </location>
</feature>
<comment type="caution">
    <text evidence="2">The sequence shown here is derived from an EMBL/GenBank/DDBJ whole genome shotgun (WGS) entry which is preliminary data.</text>
</comment>
<protein>
    <submittedName>
        <fullName evidence="2">Uncharacterized protein</fullName>
    </submittedName>
</protein>
<feature type="compositionally biased region" description="Low complexity" evidence="1">
    <location>
        <begin position="267"/>
        <end position="284"/>
    </location>
</feature>
<feature type="region of interest" description="Disordered" evidence="1">
    <location>
        <begin position="1"/>
        <end position="42"/>
    </location>
</feature>
<proteinExistence type="predicted"/>
<feature type="region of interest" description="Disordered" evidence="1">
    <location>
        <begin position="136"/>
        <end position="299"/>
    </location>
</feature>
<reference evidence="3" key="1">
    <citation type="journal article" date="2015" name="PLoS Genet.">
        <title>Genome Sequence and Transcriptome Analyses of Chrysochromulina tobin: Metabolic Tools for Enhanced Algal Fitness in the Prominent Order Prymnesiales (Haptophyceae).</title>
        <authorList>
            <person name="Hovde B.T."/>
            <person name="Deodato C.R."/>
            <person name="Hunsperger H.M."/>
            <person name="Ryken S.A."/>
            <person name="Yost W."/>
            <person name="Jha R.K."/>
            <person name="Patterson J."/>
            <person name="Monnat R.J. Jr."/>
            <person name="Barlow S.B."/>
            <person name="Starkenburg S.R."/>
            <person name="Cattolico R.A."/>
        </authorList>
    </citation>
    <scope>NUCLEOTIDE SEQUENCE</scope>
    <source>
        <strain evidence="3">CCMP291</strain>
    </source>
</reference>
<feature type="compositionally biased region" description="Low complexity" evidence="1">
    <location>
        <begin position="247"/>
        <end position="258"/>
    </location>
</feature>
<feature type="compositionally biased region" description="Acidic residues" evidence="1">
    <location>
        <begin position="141"/>
        <end position="164"/>
    </location>
</feature>
<dbReference type="EMBL" id="JWZX01002985">
    <property type="protein sequence ID" value="KOO25360.1"/>
    <property type="molecule type" value="Genomic_DNA"/>
</dbReference>
<dbReference type="AlphaFoldDB" id="A0A0M0JFX5"/>
<keyword evidence="3" id="KW-1185">Reference proteome</keyword>
<organism evidence="2 3">
    <name type="scientific">Chrysochromulina tobinii</name>
    <dbReference type="NCBI Taxonomy" id="1460289"/>
    <lineage>
        <taxon>Eukaryota</taxon>
        <taxon>Haptista</taxon>
        <taxon>Haptophyta</taxon>
        <taxon>Prymnesiophyceae</taxon>
        <taxon>Prymnesiales</taxon>
        <taxon>Chrysochromulinaceae</taxon>
        <taxon>Chrysochromulina</taxon>
    </lineage>
</organism>
<feature type="region of interest" description="Disordered" evidence="1">
    <location>
        <begin position="350"/>
        <end position="477"/>
    </location>
</feature>
<gene>
    <name evidence="2" type="ORF">Ctob_007820</name>
</gene>
<evidence type="ECO:0000313" key="2">
    <source>
        <dbReference type="EMBL" id="KOO25360.1"/>
    </source>
</evidence>
<feature type="compositionally biased region" description="Polar residues" evidence="1">
    <location>
        <begin position="214"/>
        <end position="223"/>
    </location>
</feature>
<sequence>MDDEDGLDWSAIDQIVASQSQEPQVNTPPPPVQTANDDAEDDEDAIDAAIAAAEAMAATAAKLQTAAVEDGEFDDAALDAAVAATEAARKPPASEEDEDDAMEKALAAAEATFAVSEEVPAIGRAPAQQGIWKVVGTEANEAADDEAVHDEAVNDEAVDDEAATDEAGQPGTFDEAEETAEMAEMAEGAADASDDATMAEAAHEPSVEAFVEASTEQETTTMQVEPAAETAEHEASEAAAQPTGYTAELDAAPAQDEAAATEEVTEEATTAEAPEAASGPASVGMLPSRTPPPVAVSDLTAVGSPWEGWQRKQSKKPGKHFERWYLSNPKPGIKESIWEDKAIKQLQTMRMEAAAAGAGRTPASMPPPRTLQYDSDPKQQEQAGPASPGPRGPVPWAEGVRGFRPEASEEAEAVAAEVEQPTRAAAAVESQSEAEEISPSKKAPSKMTAVDKSAAQAEEGAATKPTKKPRVQKRRRDEPVLTASYLAEAVGTLLDMLDREAVNVDVPTGKTTFGAVLDALTNSLGMDVRPQRTLVKELVLNEYRRRHY</sequence>
<name>A0A0M0JFX5_9EUKA</name>
<accession>A0A0M0JFX5</accession>
<dbReference type="Proteomes" id="UP000037460">
    <property type="component" value="Unassembled WGS sequence"/>
</dbReference>